<dbReference type="InterPro" id="IPR004521">
    <property type="entry name" value="Uncharacterised_CHP00451"/>
</dbReference>
<dbReference type="eggNOG" id="arCOG00987">
    <property type="taxonomic scope" value="Archaea"/>
</dbReference>
<dbReference type="NCBIfam" id="TIGR00425">
    <property type="entry name" value="CBF5"/>
    <property type="match status" value="1"/>
</dbReference>
<dbReference type="EC" id="5.4.99.25" evidence="6"/>
<dbReference type="FunFam" id="3.30.2350.10:FF:000001">
    <property type="entry name" value="H/ACA ribonucleoprotein complex subunit CBF5"/>
    <property type="match status" value="1"/>
</dbReference>
<dbReference type="SUPFAM" id="SSF55120">
    <property type="entry name" value="Pseudouridine synthase"/>
    <property type="match status" value="1"/>
</dbReference>
<evidence type="ECO:0000256" key="2">
    <source>
        <dbReference type="ARBA" id="ARBA00022694"/>
    </source>
</evidence>
<dbReference type="InterPro" id="IPR002478">
    <property type="entry name" value="PUA"/>
</dbReference>
<dbReference type="InterPro" id="IPR026326">
    <property type="entry name" value="TruB_arch"/>
</dbReference>
<dbReference type="Proteomes" id="UP000002654">
    <property type="component" value="Chromosome"/>
</dbReference>
<dbReference type="InterPro" id="IPR032819">
    <property type="entry name" value="TruB_C"/>
</dbReference>
<proteinExistence type="inferred from homology"/>
<dbReference type="RefSeq" id="WP_014127730.1">
    <property type="nucleotide sequence ID" value="NC_016070.1"/>
</dbReference>
<dbReference type="GO" id="GO:0031120">
    <property type="term" value="P:snRNA pseudouridine synthesis"/>
    <property type="evidence" value="ECO:0007669"/>
    <property type="project" value="TreeGrafter"/>
</dbReference>
<dbReference type="KEGG" id="ttn:TTX_1861"/>
<dbReference type="PANTHER" id="PTHR23127">
    <property type="entry name" value="CENTROMERE/MICROTUBULE BINDING PROTEIN CBF5"/>
    <property type="match status" value="1"/>
</dbReference>
<evidence type="ECO:0000256" key="6">
    <source>
        <dbReference type="HAMAP-Rule" id="MF_01081"/>
    </source>
</evidence>
<dbReference type="HOGENOM" id="CLU_032087_3_0_2"/>
<dbReference type="SUPFAM" id="SSF88697">
    <property type="entry name" value="PUA domain-like"/>
    <property type="match status" value="1"/>
</dbReference>
<accession>G4RLN2</accession>
<dbReference type="NCBIfam" id="TIGR00451">
    <property type="entry name" value="unchar_dom_2"/>
    <property type="match status" value="1"/>
</dbReference>
<evidence type="ECO:0000256" key="1">
    <source>
        <dbReference type="ARBA" id="ARBA00000385"/>
    </source>
</evidence>
<protein>
    <recommendedName>
        <fullName evidence="6">Probable tRNA pseudouridine synthase B</fullName>
        <ecNumber evidence="6">5.4.99.25</ecNumber>
    </recommendedName>
    <alternativeName>
        <fullName evidence="6">tRNA pseudouridine(55) synthase</fullName>
        <shortName evidence="6">Psi55 synthase</shortName>
    </alternativeName>
    <alternativeName>
        <fullName evidence="6">tRNA pseudouridylate synthase</fullName>
    </alternativeName>
    <alternativeName>
        <fullName evidence="6">tRNA-uridine isomerase</fullName>
    </alternativeName>
</protein>
<evidence type="ECO:0000313" key="10">
    <source>
        <dbReference type="Proteomes" id="UP000002654"/>
    </source>
</evidence>
<reference evidence="9 10" key="1">
    <citation type="journal article" date="2011" name="PLoS ONE">
        <title>The complete genome sequence of Thermoproteus tenax: a physiologically versatile member of the Crenarchaeota.</title>
        <authorList>
            <person name="Siebers B."/>
            <person name="Zaparty M."/>
            <person name="Raddatz G."/>
            <person name="Tjaden B."/>
            <person name="Albers S.V."/>
            <person name="Bell S.D."/>
            <person name="Blombach F."/>
            <person name="Kletzin A."/>
            <person name="Kyrpides N."/>
            <person name="Lanz C."/>
            <person name="Plagens A."/>
            <person name="Rampp M."/>
            <person name="Rosinus A."/>
            <person name="von Jan M."/>
            <person name="Makarova K.S."/>
            <person name="Klenk H.P."/>
            <person name="Schuster S.C."/>
            <person name="Hensel R."/>
        </authorList>
    </citation>
    <scope>NUCLEOTIDE SEQUENCE [LARGE SCALE GENOMIC DNA]</scope>
    <source>
        <strain evidence="10">ATCC 35583 / DSM 2078 / JCM 9277 / NBRC 100435 / Kra 1</strain>
    </source>
</reference>
<comment type="similarity">
    <text evidence="5 6">Belongs to the pseudouridine synthase TruB family. Type 2 subfamily.</text>
</comment>
<evidence type="ECO:0000256" key="3">
    <source>
        <dbReference type="ARBA" id="ARBA00023235"/>
    </source>
</evidence>
<gene>
    <name evidence="6 9" type="primary">truB</name>
    <name evidence="9" type="ordered locus">TTX_1861</name>
</gene>
<name>G4RLN2_THETK</name>
<keyword evidence="10" id="KW-1185">Reference proteome</keyword>
<evidence type="ECO:0000256" key="5">
    <source>
        <dbReference type="ARBA" id="ARBA00060775"/>
    </source>
</evidence>
<dbReference type="STRING" id="768679.TTX_1861"/>
<comment type="catalytic activity">
    <reaction evidence="1 6">
        <text>uridine(55) in tRNA = pseudouridine(55) in tRNA</text>
        <dbReference type="Rhea" id="RHEA:42532"/>
        <dbReference type="Rhea" id="RHEA-COMP:10101"/>
        <dbReference type="Rhea" id="RHEA-COMP:10102"/>
        <dbReference type="ChEBI" id="CHEBI:65314"/>
        <dbReference type="ChEBI" id="CHEBI:65315"/>
        <dbReference type="EC" id="5.4.99.25"/>
    </reaction>
</comment>
<evidence type="ECO:0000256" key="4">
    <source>
        <dbReference type="ARBA" id="ARBA00060072"/>
    </source>
</evidence>
<feature type="domain" description="Dyskerin-like" evidence="8">
    <location>
        <begin position="9"/>
        <end position="57"/>
    </location>
</feature>
<dbReference type="InterPro" id="IPR012960">
    <property type="entry name" value="Dyskerin-like"/>
</dbReference>
<keyword evidence="9" id="KW-0456">Lyase</keyword>
<dbReference type="PATRIC" id="fig|768679.9.peg.1884"/>
<evidence type="ECO:0000259" key="7">
    <source>
        <dbReference type="SMART" id="SM00359"/>
    </source>
</evidence>
<dbReference type="SMART" id="SM01136">
    <property type="entry name" value="DKCLD"/>
    <property type="match status" value="1"/>
</dbReference>
<dbReference type="InterPro" id="IPR002501">
    <property type="entry name" value="PsdUridine_synth_N"/>
</dbReference>
<dbReference type="GO" id="GO:0000495">
    <property type="term" value="P:box H/ACA sno(s)RNA 3'-end processing"/>
    <property type="evidence" value="ECO:0007669"/>
    <property type="project" value="TreeGrafter"/>
</dbReference>
<dbReference type="Gene3D" id="2.30.130.10">
    <property type="entry name" value="PUA domain"/>
    <property type="match status" value="1"/>
</dbReference>
<dbReference type="GO" id="GO:0003723">
    <property type="term" value="F:RNA binding"/>
    <property type="evidence" value="ECO:0007669"/>
    <property type="project" value="InterPro"/>
</dbReference>
<dbReference type="GeneID" id="11262744"/>
<organism evidence="9 10">
    <name type="scientific">Thermoproteus tenax (strain ATCC 35583 / DSM 2078 / JCM 9277 / NBRC 100435 / Kra 1)</name>
    <dbReference type="NCBI Taxonomy" id="768679"/>
    <lineage>
        <taxon>Archaea</taxon>
        <taxon>Thermoproteota</taxon>
        <taxon>Thermoprotei</taxon>
        <taxon>Thermoproteales</taxon>
        <taxon>Thermoproteaceae</taxon>
        <taxon>Thermoproteus</taxon>
    </lineage>
</organism>
<dbReference type="GO" id="GO:0160148">
    <property type="term" value="F:tRNA pseudouridine(55) synthase activity"/>
    <property type="evidence" value="ECO:0007669"/>
    <property type="project" value="UniProtKB-EC"/>
</dbReference>
<dbReference type="GO" id="GO:1990481">
    <property type="term" value="P:mRNA pseudouridine synthesis"/>
    <property type="evidence" value="ECO:0007669"/>
    <property type="project" value="TreeGrafter"/>
</dbReference>
<dbReference type="Pfam" id="PF01472">
    <property type="entry name" value="PUA"/>
    <property type="match status" value="1"/>
</dbReference>
<dbReference type="PROSITE" id="PS50890">
    <property type="entry name" value="PUA"/>
    <property type="match status" value="1"/>
</dbReference>
<dbReference type="GO" id="GO:0016829">
    <property type="term" value="F:lyase activity"/>
    <property type="evidence" value="ECO:0007669"/>
    <property type="project" value="UniProtKB-KW"/>
</dbReference>
<dbReference type="AlphaFoldDB" id="G4RLN2"/>
<dbReference type="SMART" id="SM00359">
    <property type="entry name" value="PUA"/>
    <property type="match status" value="1"/>
</dbReference>
<dbReference type="GO" id="GO:0031119">
    <property type="term" value="P:tRNA pseudouridine synthesis"/>
    <property type="evidence" value="ECO:0007669"/>
    <property type="project" value="UniProtKB-UniRule"/>
</dbReference>
<dbReference type="OrthoDB" id="35866at2157"/>
<dbReference type="EMBL" id="FN869859">
    <property type="protein sequence ID" value="CCC82477.1"/>
    <property type="molecule type" value="Genomic_DNA"/>
</dbReference>
<dbReference type="Pfam" id="PF08068">
    <property type="entry name" value="DKCLD"/>
    <property type="match status" value="1"/>
</dbReference>
<dbReference type="CDD" id="cd21148">
    <property type="entry name" value="PUA_Cbf5"/>
    <property type="match status" value="1"/>
</dbReference>
<dbReference type="Pfam" id="PF16198">
    <property type="entry name" value="TruB_C_2"/>
    <property type="match status" value="1"/>
</dbReference>
<dbReference type="InterPro" id="IPR020103">
    <property type="entry name" value="PsdUridine_synth_cat_dom_sf"/>
</dbReference>
<evidence type="ECO:0000313" key="9">
    <source>
        <dbReference type="EMBL" id="CCC82477.1"/>
    </source>
</evidence>
<keyword evidence="3 6" id="KW-0413">Isomerase</keyword>
<sequence length="338" mass="37754">MKGEAFGCKRDIYVKTPNETTDPQWGRPPADRPIEEYIRYSFVVLDKPRGPSSHETVAWLKRILNVEVAGHSGTLDPNVSGVLPVAIAEGTKALMALSRADKTYVAVAKFHGDVDEAKLREVLAYFTGAIYQRPPLRSAVKRQLRVRHVYSLELLELDGRYALLRMHVEAGTYARKLIHDIGEVLGVSANMRELRRVGVGCFTEEEAFTLQDIADAVYIWRNYGDDTVLRQIVKPIEEIARGVAKIWIKDGAVDAVCHGAPLAAPGVVKFEEPFQRGDLVAYFTLKGELVALGRALMSSDELKRADKGLVARTDRVVMRPGTYPSIWRRKPNKLEGRS</sequence>
<feature type="domain" description="PUA" evidence="7">
    <location>
        <begin position="244"/>
        <end position="318"/>
    </location>
</feature>
<dbReference type="InterPro" id="IPR015947">
    <property type="entry name" value="PUA-like_sf"/>
</dbReference>
<dbReference type="CDD" id="cd02572">
    <property type="entry name" value="PseudoU_synth_hDyskerin"/>
    <property type="match status" value="1"/>
</dbReference>
<dbReference type="PANTHER" id="PTHR23127:SF0">
    <property type="entry name" value="H_ACA RIBONUCLEOPROTEIN COMPLEX SUBUNIT DKC1"/>
    <property type="match status" value="1"/>
</dbReference>
<dbReference type="InterPro" id="IPR004802">
    <property type="entry name" value="tRNA_PsdUridine_synth_B_fam"/>
</dbReference>
<comment type="function">
    <text evidence="4 6">Could be responsible for synthesis of pseudouridine from uracil-55 in the psi GC loop of transfer RNAs.</text>
</comment>
<feature type="active site" description="Nucleophile" evidence="6">
    <location>
        <position position="76"/>
    </location>
</feature>
<dbReference type="PaxDb" id="768679-TTX_1861"/>
<evidence type="ECO:0000259" key="8">
    <source>
        <dbReference type="SMART" id="SM01136"/>
    </source>
</evidence>
<keyword evidence="2 6" id="KW-0819">tRNA processing</keyword>
<dbReference type="Pfam" id="PF01509">
    <property type="entry name" value="TruB_N"/>
    <property type="match status" value="1"/>
</dbReference>
<dbReference type="NCBIfam" id="NF003280">
    <property type="entry name" value="PRK04270.1"/>
    <property type="match status" value="1"/>
</dbReference>
<dbReference type="HAMAP" id="MF_01081">
    <property type="entry name" value="TruB_arch"/>
    <property type="match status" value="1"/>
</dbReference>
<dbReference type="InterPro" id="IPR036974">
    <property type="entry name" value="PUA_sf"/>
</dbReference>
<dbReference type="Gene3D" id="3.30.2350.10">
    <property type="entry name" value="Pseudouridine synthase"/>
    <property type="match status" value="1"/>
</dbReference>
<dbReference type="GO" id="GO:0031118">
    <property type="term" value="P:rRNA pseudouridine synthesis"/>
    <property type="evidence" value="ECO:0007669"/>
    <property type="project" value="TreeGrafter"/>
</dbReference>